<protein>
    <recommendedName>
        <fullName evidence="3">Phosphate transport system regulatory protein PhoU</fullName>
    </recommendedName>
</protein>
<gene>
    <name evidence="2" type="ORF">MNBD_NITROSPINAE04-2273</name>
</gene>
<dbReference type="Gene3D" id="1.20.58.220">
    <property type="entry name" value="Phosphate transport system protein phou homolog 2, domain 2"/>
    <property type="match status" value="1"/>
</dbReference>
<evidence type="ECO:0008006" key="3">
    <source>
        <dbReference type="Google" id="ProtNLM"/>
    </source>
</evidence>
<feature type="coiled-coil region" evidence="1">
    <location>
        <begin position="6"/>
        <end position="64"/>
    </location>
</feature>
<evidence type="ECO:0000313" key="2">
    <source>
        <dbReference type="EMBL" id="VAX23520.1"/>
    </source>
</evidence>
<dbReference type="InterPro" id="IPR038078">
    <property type="entry name" value="PhoU-like_sf"/>
</dbReference>
<dbReference type="SUPFAM" id="SSF109755">
    <property type="entry name" value="PhoU-like"/>
    <property type="match status" value="1"/>
</dbReference>
<dbReference type="AlphaFoldDB" id="A0A3B1CLK6"/>
<organism evidence="2">
    <name type="scientific">hydrothermal vent metagenome</name>
    <dbReference type="NCBI Taxonomy" id="652676"/>
    <lineage>
        <taxon>unclassified sequences</taxon>
        <taxon>metagenomes</taxon>
        <taxon>ecological metagenomes</taxon>
    </lineage>
</organism>
<accession>A0A3B1CLK6</accession>
<reference evidence="2" key="1">
    <citation type="submission" date="2018-06" db="EMBL/GenBank/DDBJ databases">
        <authorList>
            <person name="Zhirakovskaya E."/>
        </authorList>
    </citation>
    <scope>NUCLEOTIDE SEQUENCE</scope>
</reference>
<name>A0A3B1CLK6_9ZZZZ</name>
<dbReference type="EMBL" id="UOGA01000249">
    <property type="protein sequence ID" value="VAX23520.1"/>
    <property type="molecule type" value="Genomic_DNA"/>
</dbReference>
<proteinExistence type="predicted"/>
<evidence type="ECO:0000256" key="1">
    <source>
        <dbReference type="SAM" id="Coils"/>
    </source>
</evidence>
<keyword evidence="1" id="KW-0175">Coiled coil</keyword>
<sequence>MTKIIMDEMKKTRDALKAMLKEAQESCRLTIKLIHGEEDTKVLLDRILELEENADNEMVRITEELSEIVGKLFLAGLLKRAVVCDAVVANDAEEMFDIMQHVAENWVRVMESDSRGLTEEIKAILESMLQNCIVMLEKAIDILDGKDISQHTLNFIQEVDGNINQANISAHNILLSMKGDKKTIIRIIRIVKHIENLGDKIKTVSSYLLYIRTGDFIKV</sequence>